<comment type="caution">
    <text evidence="1">The sequence shown here is derived from an EMBL/GenBank/DDBJ whole genome shotgun (WGS) entry which is preliminary data.</text>
</comment>
<sequence>MQGHYYRITFLVLRPFFSPFDKEIRSFSGFFCAPYLFFN</sequence>
<dbReference type="EMBL" id="AFFY01000033">
    <property type="protein sequence ID" value="EHG99756.1"/>
    <property type="molecule type" value="Genomic_DNA"/>
</dbReference>
<name>G5SSW9_9BACT</name>
<accession>G5SSW9</accession>
<organism evidence="1 2">
    <name type="scientific">Paraprevotella clara YIT 11840</name>
    <dbReference type="NCBI Taxonomy" id="762968"/>
    <lineage>
        <taxon>Bacteria</taxon>
        <taxon>Pseudomonadati</taxon>
        <taxon>Bacteroidota</taxon>
        <taxon>Bacteroidia</taxon>
        <taxon>Bacteroidales</taxon>
        <taxon>Prevotellaceae</taxon>
        <taxon>Paraprevotella</taxon>
    </lineage>
</organism>
<dbReference type="HOGENOM" id="CLU_3313973_0_0_10"/>
<keyword evidence="2" id="KW-1185">Reference proteome</keyword>
<evidence type="ECO:0000313" key="2">
    <source>
        <dbReference type="Proteomes" id="UP000003598"/>
    </source>
</evidence>
<protein>
    <submittedName>
        <fullName evidence="1">Uncharacterized protein</fullName>
    </submittedName>
</protein>
<gene>
    <name evidence="1" type="ORF">HMPREF9441_02469</name>
</gene>
<evidence type="ECO:0000313" key="1">
    <source>
        <dbReference type="EMBL" id="EHG99756.1"/>
    </source>
</evidence>
<dbReference type="AlphaFoldDB" id="G5SSW9"/>
<dbReference type="STRING" id="762968.HMPREF9441_02469"/>
<reference evidence="1 2" key="1">
    <citation type="submission" date="2011-03" db="EMBL/GenBank/DDBJ databases">
        <authorList>
            <person name="Weinstock G."/>
            <person name="Sodergren E."/>
            <person name="Clifton S."/>
            <person name="Fulton L."/>
            <person name="Fulton B."/>
            <person name="Courtney L."/>
            <person name="Fronick C."/>
            <person name="Harrison M."/>
            <person name="Strong C."/>
            <person name="Farmer C."/>
            <person name="Delahaunty K."/>
            <person name="Markovic C."/>
            <person name="Hall O."/>
            <person name="Minx P."/>
            <person name="Tomlinson C."/>
            <person name="Mitreva M."/>
            <person name="Hou S."/>
            <person name="Chen J."/>
            <person name="Wollam A."/>
            <person name="Pepin K.H."/>
            <person name="Johnson M."/>
            <person name="Bhonagiri V."/>
            <person name="Zhang X."/>
            <person name="Suruliraj S."/>
            <person name="Warren W."/>
            <person name="Chinwalla A."/>
            <person name="Mardis E.R."/>
            <person name="Wilson R.K."/>
        </authorList>
    </citation>
    <scope>NUCLEOTIDE SEQUENCE [LARGE SCALE GENOMIC DNA]</scope>
    <source>
        <strain evidence="1 2">YIT 11840</strain>
    </source>
</reference>
<proteinExistence type="predicted"/>
<dbReference type="Proteomes" id="UP000003598">
    <property type="component" value="Unassembled WGS sequence"/>
</dbReference>